<keyword evidence="2" id="KW-1185">Reference proteome</keyword>
<comment type="caution">
    <text evidence="1">The sequence shown here is derived from an EMBL/GenBank/DDBJ whole genome shotgun (WGS) entry which is preliminary data.</text>
</comment>
<sequence>MSFTASIGNASAIATLFSPFTSIATFLYGEKIVPFAPSQFQNPIEVNQTFNVFDPEPEVSPIEPEPEFIFIEPTVEENPKAPLDLNQFSEVERGLVFRSNPELVCVEPEPKSTIDNTTITPAEIPAGFELVTVDGREFLVWVDTHTNSQTITDKLVNGLINLLIAFDNYIGAPFQNLYIIRTPAGWILSAYNFYCLMKGLLTSRHKLKHVVLPYLLSWAPSKTVTAWVFCIAKILLFWMRFKSNEQIERTVKAEVKKETVEVKKETVEVKKEMAEVKKETARIKAVCNSLYECILWVWQEHEALKIVVGDIIIAGIDLRGQVHVLNVWMNAQRPGEFTPVAQGQDELD</sequence>
<accession>A0AAN6M184</accession>
<protein>
    <submittedName>
        <fullName evidence="1">Uncharacterized protein</fullName>
    </submittedName>
</protein>
<evidence type="ECO:0000313" key="2">
    <source>
        <dbReference type="Proteomes" id="UP001280581"/>
    </source>
</evidence>
<evidence type="ECO:0000313" key="1">
    <source>
        <dbReference type="EMBL" id="KAK3214459.1"/>
    </source>
</evidence>
<dbReference type="EMBL" id="WVTA01000003">
    <property type="protein sequence ID" value="KAK3214459.1"/>
    <property type="molecule type" value="Genomic_DNA"/>
</dbReference>
<dbReference type="Proteomes" id="UP001280581">
    <property type="component" value="Unassembled WGS sequence"/>
</dbReference>
<dbReference type="AlphaFoldDB" id="A0AAN6M184"/>
<gene>
    <name evidence="1" type="ORF">GRF29_19g278842</name>
</gene>
<proteinExistence type="predicted"/>
<reference evidence="1 2" key="1">
    <citation type="submission" date="2021-02" db="EMBL/GenBank/DDBJ databases">
        <title>Genome assembly of Pseudopithomyces chartarum.</title>
        <authorList>
            <person name="Jauregui R."/>
            <person name="Singh J."/>
            <person name="Voisey C."/>
        </authorList>
    </citation>
    <scope>NUCLEOTIDE SEQUENCE [LARGE SCALE GENOMIC DNA]</scope>
    <source>
        <strain evidence="1 2">AGR01</strain>
    </source>
</reference>
<organism evidence="1 2">
    <name type="scientific">Pseudopithomyces chartarum</name>
    <dbReference type="NCBI Taxonomy" id="1892770"/>
    <lineage>
        <taxon>Eukaryota</taxon>
        <taxon>Fungi</taxon>
        <taxon>Dikarya</taxon>
        <taxon>Ascomycota</taxon>
        <taxon>Pezizomycotina</taxon>
        <taxon>Dothideomycetes</taxon>
        <taxon>Pleosporomycetidae</taxon>
        <taxon>Pleosporales</taxon>
        <taxon>Massarineae</taxon>
        <taxon>Didymosphaeriaceae</taxon>
        <taxon>Pseudopithomyces</taxon>
    </lineage>
</organism>
<name>A0AAN6M184_9PLEO</name>